<dbReference type="WBParaSite" id="TCONS_00000645.p1">
    <property type="protein sequence ID" value="TCONS_00000645.p1"/>
    <property type="gene ID" value="XLOC_000627"/>
</dbReference>
<dbReference type="Proteomes" id="UP000035681">
    <property type="component" value="Unplaced"/>
</dbReference>
<feature type="transmembrane region" description="Helical" evidence="8">
    <location>
        <begin position="61"/>
        <end position="78"/>
    </location>
</feature>
<comment type="subcellular location">
    <subcellularLocation>
        <location evidence="1">Membrane</location>
        <topology evidence="1">Multi-pass membrane protein</topology>
    </subcellularLocation>
</comment>
<dbReference type="PROSITE" id="PS50850">
    <property type="entry name" value="MFS"/>
    <property type="match status" value="1"/>
</dbReference>
<evidence type="ECO:0000313" key="11">
    <source>
        <dbReference type="WBParaSite" id="SSTP_0001186700.1"/>
    </source>
</evidence>
<dbReference type="PANTHER" id="PTHR23506">
    <property type="entry name" value="GH10249P"/>
    <property type="match status" value="1"/>
</dbReference>
<comment type="similarity">
    <text evidence="2">Belongs to the major facilitator superfamily. Vesicular transporter family.</text>
</comment>
<evidence type="ECO:0000256" key="7">
    <source>
        <dbReference type="ARBA" id="ARBA00023136"/>
    </source>
</evidence>
<feature type="transmembrane region" description="Helical" evidence="8">
    <location>
        <begin position="155"/>
        <end position="177"/>
    </location>
</feature>
<evidence type="ECO:0000256" key="6">
    <source>
        <dbReference type="ARBA" id="ARBA00022989"/>
    </source>
</evidence>
<evidence type="ECO:0000256" key="1">
    <source>
        <dbReference type="ARBA" id="ARBA00004141"/>
    </source>
</evidence>
<dbReference type="InterPro" id="IPR036259">
    <property type="entry name" value="MFS_trans_sf"/>
</dbReference>
<dbReference type="InterPro" id="IPR001958">
    <property type="entry name" value="Tet-R_TetA/multi-R_MdtG-like"/>
</dbReference>
<evidence type="ECO:0000259" key="9">
    <source>
        <dbReference type="PROSITE" id="PS50850"/>
    </source>
</evidence>
<evidence type="ECO:0000256" key="8">
    <source>
        <dbReference type="SAM" id="Phobius"/>
    </source>
</evidence>
<protein>
    <submittedName>
        <fullName evidence="11 12">MFS domain-containing protein</fullName>
    </submittedName>
</protein>
<feature type="transmembrane region" description="Helical" evidence="8">
    <location>
        <begin position="224"/>
        <end position="244"/>
    </location>
</feature>
<evidence type="ECO:0000313" key="12">
    <source>
        <dbReference type="WBParaSite" id="TCONS_00000645.p1"/>
    </source>
</evidence>
<feature type="transmembrane region" description="Helical" evidence="8">
    <location>
        <begin position="365"/>
        <end position="391"/>
    </location>
</feature>
<feature type="transmembrane region" description="Helical" evidence="8">
    <location>
        <begin position="294"/>
        <end position="316"/>
    </location>
</feature>
<dbReference type="PANTHER" id="PTHR23506:SF26">
    <property type="entry name" value="MFS-TYPE TRANSPORTER SLC18B1"/>
    <property type="match status" value="1"/>
</dbReference>
<evidence type="ECO:0000256" key="3">
    <source>
        <dbReference type="ARBA" id="ARBA00022448"/>
    </source>
</evidence>
<feature type="transmembrane region" description="Helical" evidence="8">
    <location>
        <begin position="264"/>
        <end position="282"/>
    </location>
</feature>
<reference evidence="11" key="1">
    <citation type="submission" date="2015-08" db="UniProtKB">
        <authorList>
            <consortium name="WormBaseParasite"/>
        </authorList>
    </citation>
    <scope>IDENTIFICATION</scope>
</reference>
<dbReference type="SUPFAM" id="SSF103473">
    <property type="entry name" value="MFS general substrate transporter"/>
    <property type="match status" value="1"/>
</dbReference>
<dbReference type="PRINTS" id="PR01035">
    <property type="entry name" value="TCRTETA"/>
</dbReference>
<dbReference type="WBParaSite" id="SSTP_0001186700.1">
    <property type="protein sequence ID" value="SSTP_0001186700.1"/>
    <property type="gene ID" value="SSTP_0001186700"/>
</dbReference>
<keyword evidence="4 8" id="KW-0812">Transmembrane</keyword>
<feature type="transmembrane region" description="Helical" evidence="8">
    <location>
        <begin position="397"/>
        <end position="419"/>
    </location>
</feature>
<keyword evidence="3" id="KW-0813">Transport</keyword>
<keyword evidence="10" id="KW-1185">Reference proteome</keyword>
<dbReference type="InterPro" id="IPR050930">
    <property type="entry name" value="MFS_Vesicular_Transporter"/>
</dbReference>
<evidence type="ECO:0000256" key="4">
    <source>
        <dbReference type="ARBA" id="ARBA00022692"/>
    </source>
</evidence>
<dbReference type="GO" id="GO:0022857">
    <property type="term" value="F:transmembrane transporter activity"/>
    <property type="evidence" value="ECO:0007669"/>
    <property type="project" value="InterPro"/>
</dbReference>
<dbReference type="GO" id="GO:0016020">
    <property type="term" value="C:membrane"/>
    <property type="evidence" value="ECO:0007669"/>
    <property type="project" value="UniProtKB-SubCell"/>
</dbReference>
<sequence length="453" mass="50350">MSVNENNIDKKVTFNSLHMSDWILLIVIMISNASAPMAFSCIAPFYNHVAFDKGLSLNESGIVFGVFNLLSCVASPFIGKFIPIFGTKRLFTYGLLFSAIGTFAFAFTIEIHDSDIFFYTSVILRLLQSLGNAMYFTCTFAIISKKFPELSSSMLGFTETCAGIGYTLGPLFGGIFYDVGGYKLPFFVIGILLSINVIVSYFYIVDEETDTCEEDTVFGFKELFVIKDIWFMFISVFLVGVLLAAHDPTLPVAVEKFNYTHSQIGLIFLIVGGSYSCFAPFLGTLIDKYSLTNYFLIFGNIGLIISCIILGPAPFVPFEMNIYTISIALFLQGASAAALFVPCFKQCMYIVVKEHYYSDDMNTSGVVSGTFAGFFYLGAFLGPTVGAFLVATFGYSSAIMIFGTFCTIYYILFIIFYLIPRYMKSKQTGKINISEYEKKNNVSININDTKNIN</sequence>
<feature type="transmembrane region" description="Helical" evidence="8">
    <location>
        <begin position="117"/>
        <end position="143"/>
    </location>
</feature>
<accession>A0A0K0EQY5</accession>
<keyword evidence="5" id="KW-0532">Neurotransmitter transport</keyword>
<dbReference type="STRING" id="6248.A0A0K0EQY5"/>
<dbReference type="AlphaFoldDB" id="A0A0K0EQY5"/>
<feature type="transmembrane region" description="Helical" evidence="8">
    <location>
        <begin position="21"/>
        <end position="46"/>
    </location>
</feature>
<feature type="transmembrane region" description="Helical" evidence="8">
    <location>
        <begin position="90"/>
        <end position="111"/>
    </location>
</feature>
<dbReference type="Pfam" id="PF07690">
    <property type="entry name" value="MFS_1"/>
    <property type="match status" value="1"/>
</dbReference>
<feature type="domain" description="Major facilitator superfamily (MFS) profile" evidence="9">
    <location>
        <begin position="24"/>
        <end position="421"/>
    </location>
</feature>
<dbReference type="InterPro" id="IPR020846">
    <property type="entry name" value="MFS_dom"/>
</dbReference>
<feature type="transmembrane region" description="Helical" evidence="8">
    <location>
        <begin position="322"/>
        <end position="344"/>
    </location>
</feature>
<keyword evidence="6 8" id="KW-1133">Transmembrane helix</keyword>
<name>A0A0K0EQY5_STRER</name>
<evidence type="ECO:0000256" key="5">
    <source>
        <dbReference type="ARBA" id="ARBA00022775"/>
    </source>
</evidence>
<evidence type="ECO:0000313" key="10">
    <source>
        <dbReference type="Proteomes" id="UP000035681"/>
    </source>
</evidence>
<feature type="transmembrane region" description="Helical" evidence="8">
    <location>
        <begin position="183"/>
        <end position="204"/>
    </location>
</feature>
<proteinExistence type="inferred from homology"/>
<keyword evidence="7 8" id="KW-0472">Membrane</keyword>
<dbReference type="Gene3D" id="1.20.1250.20">
    <property type="entry name" value="MFS general substrate transporter like domains"/>
    <property type="match status" value="2"/>
</dbReference>
<evidence type="ECO:0000256" key="2">
    <source>
        <dbReference type="ARBA" id="ARBA00006829"/>
    </source>
</evidence>
<dbReference type="InterPro" id="IPR011701">
    <property type="entry name" value="MFS"/>
</dbReference>
<organism evidence="11">
    <name type="scientific">Strongyloides stercoralis</name>
    <name type="common">Threadworm</name>
    <dbReference type="NCBI Taxonomy" id="6248"/>
    <lineage>
        <taxon>Eukaryota</taxon>
        <taxon>Metazoa</taxon>
        <taxon>Ecdysozoa</taxon>
        <taxon>Nematoda</taxon>
        <taxon>Chromadorea</taxon>
        <taxon>Rhabditida</taxon>
        <taxon>Tylenchina</taxon>
        <taxon>Panagrolaimomorpha</taxon>
        <taxon>Strongyloidoidea</taxon>
        <taxon>Strongyloididae</taxon>
        <taxon>Strongyloides</taxon>
    </lineage>
</organism>